<organism evidence="2 3">
    <name type="scientific">Hypothenemus hampei</name>
    <name type="common">Coffee berry borer</name>
    <dbReference type="NCBI Taxonomy" id="57062"/>
    <lineage>
        <taxon>Eukaryota</taxon>
        <taxon>Metazoa</taxon>
        <taxon>Ecdysozoa</taxon>
        <taxon>Arthropoda</taxon>
        <taxon>Hexapoda</taxon>
        <taxon>Insecta</taxon>
        <taxon>Pterygota</taxon>
        <taxon>Neoptera</taxon>
        <taxon>Endopterygota</taxon>
        <taxon>Coleoptera</taxon>
        <taxon>Polyphaga</taxon>
        <taxon>Cucujiformia</taxon>
        <taxon>Curculionidae</taxon>
        <taxon>Scolytinae</taxon>
        <taxon>Hypothenemus</taxon>
    </lineage>
</organism>
<feature type="compositionally biased region" description="Basic and acidic residues" evidence="1">
    <location>
        <begin position="1"/>
        <end position="12"/>
    </location>
</feature>
<accession>A0ABD1FGD6</accession>
<name>A0ABD1FGD6_HYPHA</name>
<feature type="region of interest" description="Disordered" evidence="1">
    <location>
        <begin position="90"/>
        <end position="114"/>
    </location>
</feature>
<feature type="region of interest" description="Disordered" evidence="1">
    <location>
        <begin position="1"/>
        <end position="22"/>
    </location>
</feature>
<gene>
    <name evidence="2" type="ORF">ABEB36_001962</name>
</gene>
<evidence type="ECO:0000313" key="2">
    <source>
        <dbReference type="EMBL" id="KAL1518323.1"/>
    </source>
</evidence>
<dbReference type="EMBL" id="JBDJPC010000001">
    <property type="protein sequence ID" value="KAL1518323.1"/>
    <property type="molecule type" value="Genomic_DNA"/>
</dbReference>
<evidence type="ECO:0000313" key="3">
    <source>
        <dbReference type="Proteomes" id="UP001566132"/>
    </source>
</evidence>
<evidence type="ECO:0000256" key="1">
    <source>
        <dbReference type="SAM" id="MobiDB-lite"/>
    </source>
</evidence>
<keyword evidence="3" id="KW-1185">Reference proteome</keyword>
<dbReference type="AlphaFoldDB" id="A0ABD1FGD6"/>
<reference evidence="2 3" key="1">
    <citation type="submission" date="2024-05" db="EMBL/GenBank/DDBJ databases">
        <title>Genetic variation in Jamaican populations of the coffee berry borer (Hypothenemus hampei).</title>
        <authorList>
            <person name="Errbii M."/>
            <person name="Myrie A."/>
        </authorList>
    </citation>
    <scope>NUCLEOTIDE SEQUENCE [LARGE SCALE GENOMIC DNA]</scope>
    <source>
        <strain evidence="2">JA-Hopewell-2020-01-JO</strain>
        <tissue evidence="2">Whole body</tissue>
    </source>
</reference>
<comment type="caution">
    <text evidence="2">The sequence shown here is derived from an EMBL/GenBank/DDBJ whole genome shotgun (WGS) entry which is preliminary data.</text>
</comment>
<proteinExistence type="predicted"/>
<protein>
    <submittedName>
        <fullName evidence="2">Uncharacterized protein</fullName>
    </submittedName>
</protein>
<sequence>MRDLTVLRDHGANRSAGLGKGHIHSRTSKEYLRTPQMILARGWTPLCEPRPSAVKPFFMLGSLPLASPMCLPAFAYAILSHNGQYVNAGKHTGEASGSEPSMKKGLTAEGRGSQRGVQPRARIILVIFAHAKLIFDVVSVSCSVGCLPHPEPLFAPWSRKTV</sequence>
<dbReference type="Proteomes" id="UP001566132">
    <property type="component" value="Unassembled WGS sequence"/>
</dbReference>